<sequence>MEWLVAGPRTLSSRPAESARPENYGVPSPPEMLSAFSPGGSVVTLSKAPHPAPFVDLRQESSGHNPH</sequence>
<dbReference type="EMBL" id="VDEP01000004">
    <property type="protein sequence ID" value="KAA1138014.1"/>
    <property type="molecule type" value="Genomic_DNA"/>
</dbReference>
<accession>A0A5B0SN56</accession>
<name>A0A5B0SN56_PUCGR</name>
<reference evidence="2 3" key="1">
    <citation type="submission" date="2019-05" db="EMBL/GenBank/DDBJ databases">
        <title>Emergence of the Ug99 lineage of the wheat stem rust pathogen through somatic hybridization.</title>
        <authorList>
            <person name="Li F."/>
            <person name="Upadhyaya N.M."/>
            <person name="Sperschneider J."/>
            <person name="Matny O."/>
            <person name="Nguyen-Phuc H."/>
            <person name="Mago R."/>
            <person name="Raley C."/>
            <person name="Miller M.E."/>
            <person name="Silverstein K.A.T."/>
            <person name="Henningsen E."/>
            <person name="Hirsch C.D."/>
            <person name="Visser B."/>
            <person name="Pretorius Z.A."/>
            <person name="Steffenson B.J."/>
            <person name="Schwessinger B."/>
            <person name="Dodds P.N."/>
            <person name="Figueroa M."/>
        </authorList>
    </citation>
    <scope>NUCLEOTIDE SEQUENCE [LARGE SCALE GENOMIC DNA]</scope>
    <source>
        <strain evidence="2 3">Ug99</strain>
    </source>
</reference>
<evidence type="ECO:0000313" key="3">
    <source>
        <dbReference type="Proteomes" id="UP000325313"/>
    </source>
</evidence>
<proteinExistence type="predicted"/>
<feature type="region of interest" description="Disordered" evidence="1">
    <location>
        <begin position="1"/>
        <end position="40"/>
    </location>
</feature>
<gene>
    <name evidence="2" type="ORF">PGTUg99_022636</name>
</gene>
<dbReference type="AlphaFoldDB" id="A0A5B0SN56"/>
<evidence type="ECO:0000256" key="1">
    <source>
        <dbReference type="SAM" id="MobiDB-lite"/>
    </source>
</evidence>
<evidence type="ECO:0000313" key="2">
    <source>
        <dbReference type="EMBL" id="KAA1138014.1"/>
    </source>
</evidence>
<protein>
    <submittedName>
        <fullName evidence="2">Uncharacterized protein</fullName>
    </submittedName>
</protein>
<comment type="caution">
    <text evidence="2">The sequence shown here is derived from an EMBL/GenBank/DDBJ whole genome shotgun (WGS) entry which is preliminary data.</text>
</comment>
<organism evidence="2 3">
    <name type="scientific">Puccinia graminis f. sp. tritici</name>
    <dbReference type="NCBI Taxonomy" id="56615"/>
    <lineage>
        <taxon>Eukaryota</taxon>
        <taxon>Fungi</taxon>
        <taxon>Dikarya</taxon>
        <taxon>Basidiomycota</taxon>
        <taxon>Pucciniomycotina</taxon>
        <taxon>Pucciniomycetes</taxon>
        <taxon>Pucciniales</taxon>
        <taxon>Pucciniaceae</taxon>
        <taxon>Puccinia</taxon>
    </lineage>
</organism>
<dbReference type="Proteomes" id="UP000325313">
    <property type="component" value="Unassembled WGS sequence"/>
</dbReference>